<accession>A0ABW4EYU7</accession>
<dbReference type="PROSITE" id="PS50043">
    <property type="entry name" value="HTH_LUXR_2"/>
    <property type="match status" value="1"/>
</dbReference>
<evidence type="ECO:0000259" key="1">
    <source>
        <dbReference type="PROSITE" id="PS50043"/>
    </source>
</evidence>
<dbReference type="InterPro" id="IPR011990">
    <property type="entry name" value="TPR-like_helical_dom_sf"/>
</dbReference>
<sequence length="802" mass="86943">MPEHLSAGLSEQHDGALCCRGAEGNLPIELTSFVGRHNELAEARRSLGSARLVTLTGIGGVGKTRLALRAAEKVRRGFPDGVWLVELGELSDASLLVDVVAATLGVRAPVGRPVEDALVDVLADTGCLLVLDNCEQIVEAVAALSERVLRRCRRVRILCTSREELRTDGEVVLRVPTLTVPGGAGDAKLTDPSQSDAVALFVDRATAAVAGFTLTDGNAATVADICRRLDGLPLAIELAAARLRTLSPTQILERLADRFALLTLSGRGAPTRQQTLRLCMDWSHDLCTPAEQLVWSRLSYFAGTMDIDVIAAVCEDAVEAMCGRETGGPDELLDIVTSLVEKSILVREDSGSAPVRFRMLETSREYGRERSRARGDEHDVHERLSRWYEDLAVAAQEQWIGPRQLEWIARLEREQSNFRYVLDYCALENPQRGLRMAAALFPFWNSRALFSEGRHWLDRLLAQADGEVSAEVTMALHADIVLTASQGDLDAADVLVARAREIAESSEDPTMPGLAALADGTVALFRAECERAQAHLENAVRVLRAGGAPEQPHLSALVMLAFSHELQSAGHRAIRCFEDALEISRAHGESVYRSYILWGMGVSLWRSGRREDARARFHDGLRFADDIGHPLVAASCLDALAWIATEEGDARRAAVLLGAADALSRRSESITTFLPALLVHHRDCEQSIQRTLGVRAYSAAYRRGVGLASSGDVTAALESTTPPAPGPTASILPTDAADSPLTKRESEVAALIGRGLTNRAIAEKLVISQRTVHGHVEHILAKLNFSSRVQIAAWVVTHRASA</sequence>
<dbReference type="CDD" id="cd06170">
    <property type="entry name" value="LuxR_C_like"/>
    <property type="match status" value="1"/>
</dbReference>
<dbReference type="PRINTS" id="PR00364">
    <property type="entry name" value="DISEASERSIST"/>
</dbReference>
<gene>
    <name evidence="2" type="ORF">ACFSJD_16840</name>
</gene>
<dbReference type="Gene3D" id="1.25.40.10">
    <property type="entry name" value="Tetratricopeptide repeat domain"/>
    <property type="match status" value="1"/>
</dbReference>
<evidence type="ECO:0000313" key="2">
    <source>
        <dbReference type="EMBL" id="MFD1519164.1"/>
    </source>
</evidence>
<dbReference type="InterPro" id="IPR027417">
    <property type="entry name" value="P-loop_NTPase"/>
</dbReference>
<comment type="caution">
    <text evidence="2">The sequence shown here is derived from an EMBL/GenBank/DDBJ whole genome shotgun (WGS) entry which is preliminary data.</text>
</comment>
<feature type="domain" description="HTH luxR-type" evidence="1">
    <location>
        <begin position="734"/>
        <end position="799"/>
    </location>
</feature>
<dbReference type="InterPro" id="IPR002182">
    <property type="entry name" value="NB-ARC"/>
</dbReference>
<organism evidence="2 3">
    <name type="scientific">Pseudonocardia yunnanensis</name>
    <dbReference type="NCBI Taxonomy" id="58107"/>
    <lineage>
        <taxon>Bacteria</taxon>
        <taxon>Bacillati</taxon>
        <taxon>Actinomycetota</taxon>
        <taxon>Actinomycetes</taxon>
        <taxon>Pseudonocardiales</taxon>
        <taxon>Pseudonocardiaceae</taxon>
        <taxon>Pseudonocardia</taxon>
    </lineage>
</organism>
<dbReference type="PROSITE" id="PS00622">
    <property type="entry name" value="HTH_LUXR_1"/>
    <property type="match status" value="1"/>
</dbReference>
<dbReference type="InterPro" id="IPR000792">
    <property type="entry name" value="Tscrpt_reg_LuxR_C"/>
</dbReference>
<reference evidence="3" key="1">
    <citation type="journal article" date="2019" name="Int. J. Syst. Evol. Microbiol.">
        <title>The Global Catalogue of Microorganisms (GCM) 10K type strain sequencing project: providing services to taxonomists for standard genome sequencing and annotation.</title>
        <authorList>
            <consortium name="The Broad Institute Genomics Platform"/>
            <consortium name="The Broad Institute Genome Sequencing Center for Infectious Disease"/>
            <person name="Wu L."/>
            <person name="Ma J."/>
        </authorList>
    </citation>
    <scope>NUCLEOTIDE SEQUENCE [LARGE SCALE GENOMIC DNA]</scope>
    <source>
        <strain evidence="3">CCM 7043</strain>
    </source>
</reference>
<protein>
    <submittedName>
        <fullName evidence="2">LuxR C-terminal-related transcriptional regulator</fullName>
    </submittedName>
</protein>
<evidence type="ECO:0000313" key="3">
    <source>
        <dbReference type="Proteomes" id="UP001597114"/>
    </source>
</evidence>
<name>A0ABW4EYU7_9PSEU</name>
<dbReference type="SUPFAM" id="SSF48452">
    <property type="entry name" value="TPR-like"/>
    <property type="match status" value="1"/>
</dbReference>
<dbReference type="EMBL" id="JBHUCO010000015">
    <property type="protein sequence ID" value="MFD1519164.1"/>
    <property type="molecule type" value="Genomic_DNA"/>
</dbReference>
<dbReference type="SUPFAM" id="SSF52540">
    <property type="entry name" value="P-loop containing nucleoside triphosphate hydrolases"/>
    <property type="match status" value="1"/>
</dbReference>
<dbReference type="Pfam" id="PF00196">
    <property type="entry name" value="GerE"/>
    <property type="match status" value="1"/>
</dbReference>
<dbReference type="PRINTS" id="PR00038">
    <property type="entry name" value="HTHLUXR"/>
</dbReference>
<dbReference type="PANTHER" id="PTHR47691">
    <property type="entry name" value="REGULATOR-RELATED"/>
    <property type="match status" value="1"/>
</dbReference>
<dbReference type="InterPro" id="IPR036388">
    <property type="entry name" value="WH-like_DNA-bd_sf"/>
</dbReference>
<dbReference type="InterPro" id="IPR016032">
    <property type="entry name" value="Sig_transdc_resp-reg_C-effctor"/>
</dbReference>
<dbReference type="Gene3D" id="3.40.50.300">
    <property type="entry name" value="P-loop containing nucleotide triphosphate hydrolases"/>
    <property type="match status" value="1"/>
</dbReference>
<keyword evidence="3" id="KW-1185">Reference proteome</keyword>
<dbReference type="PANTHER" id="PTHR47691:SF3">
    <property type="entry name" value="HTH-TYPE TRANSCRIPTIONAL REGULATOR RV0890C-RELATED"/>
    <property type="match status" value="1"/>
</dbReference>
<dbReference type="Proteomes" id="UP001597114">
    <property type="component" value="Unassembled WGS sequence"/>
</dbReference>
<dbReference type="SMART" id="SM00421">
    <property type="entry name" value="HTH_LUXR"/>
    <property type="match status" value="1"/>
</dbReference>
<dbReference type="RefSeq" id="WP_344718694.1">
    <property type="nucleotide sequence ID" value="NZ_BAAAUS010000001.1"/>
</dbReference>
<dbReference type="Gene3D" id="1.10.10.10">
    <property type="entry name" value="Winged helix-like DNA-binding domain superfamily/Winged helix DNA-binding domain"/>
    <property type="match status" value="1"/>
</dbReference>
<proteinExistence type="predicted"/>
<dbReference type="Pfam" id="PF00931">
    <property type="entry name" value="NB-ARC"/>
    <property type="match status" value="1"/>
</dbReference>
<dbReference type="SUPFAM" id="SSF46894">
    <property type="entry name" value="C-terminal effector domain of the bipartite response regulators"/>
    <property type="match status" value="1"/>
</dbReference>